<evidence type="ECO:0000313" key="2">
    <source>
        <dbReference type="Proteomes" id="UP000887566"/>
    </source>
</evidence>
<proteinExistence type="predicted"/>
<keyword evidence="2" id="KW-1185">Reference proteome</keyword>
<name>A0A914WUU8_9BILA</name>
<feature type="region of interest" description="Disordered" evidence="1">
    <location>
        <begin position="33"/>
        <end position="77"/>
    </location>
</feature>
<evidence type="ECO:0000313" key="3">
    <source>
        <dbReference type="WBParaSite" id="PSAMB.scaffold5490size11575.g26738.t1"/>
    </source>
</evidence>
<feature type="region of interest" description="Disordered" evidence="1">
    <location>
        <begin position="82"/>
        <end position="101"/>
    </location>
</feature>
<feature type="compositionally biased region" description="Basic and acidic residues" evidence="1">
    <location>
        <begin position="85"/>
        <end position="99"/>
    </location>
</feature>
<feature type="compositionally biased region" description="Polar residues" evidence="1">
    <location>
        <begin position="38"/>
        <end position="55"/>
    </location>
</feature>
<protein>
    <submittedName>
        <fullName evidence="3">Uncharacterized protein</fullName>
    </submittedName>
</protein>
<reference evidence="3" key="1">
    <citation type="submission" date="2022-11" db="UniProtKB">
        <authorList>
            <consortium name="WormBaseParasite"/>
        </authorList>
    </citation>
    <scope>IDENTIFICATION</scope>
</reference>
<accession>A0A914WUU8</accession>
<dbReference type="AlphaFoldDB" id="A0A914WUU8"/>
<feature type="compositionally biased region" description="Low complexity" evidence="1">
    <location>
        <begin position="128"/>
        <end position="142"/>
    </location>
</feature>
<dbReference type="Proteomes" id="UP000887566">
    <property type="component" value="Unplaced"/>
</dbReference>
<organism evidence="2 3">
    <name type="scientific">Plectus sambesii</name>
    <dbReference type="NCBI Taxonomy" id="2011161"/>
    <lineage>
        <taxon>Eukaryota</taxon>
        <taxon>Metazoa</taxon>
        <taxon>Ecdysozoa</taxon>
        <taxon>Nematoda</taxon>
        <taxon>Chromadorea</taxon>
        <taxon>Plectida</taxon>
        <taxon>Plectina</taxon>
        <taxon>Plectoidea</taxon>
        <taxon>Plectidae</taxon>
        <taxon>Plectus</taxon>
    </lineage>
</organism>
<sequence>MKTRQELLLAGGRVATTTAAVQLGELIDRPERGRQRFSCGSPSPAMTITSGTGHSRQALMEFGGQPGRNPRPDAEPTRIDGIVAADDHGASDGRDDRLARHSPAALRDAIVAIFRRHAPESISHSALPNNRPPAAANNRCQL</sequence>
<feature type="region of interest" description="Disordered" evidence="1">
    <location>
        <begin position="123"/>
        <end position="142"/>
    </location>
</feature>
<dbReference type="WBParaSite" id="PSAMB.scaffold5490size11575.g26738.t1">
    <property type="protein sequence ID" value="PSAMB.scaffold5490size11575.g26738.t1"/>
    <property type="gene ID" value="PSAMB.scaffold5490size11575.g26738"/>
</dbReference>
<evidence type="ECO:0000256" key="1">
    <source>
        <dbReference type="SAM" id="MobiDB-lite"/>
    </source>
</evidence>